<evidence type="ECO:0000256" key="11">
    <source>
        <dbReference type="SAM" id="MobiDB-lite"/>
    </source>
</evidence>
<evidence type="ECO:0000256" key="3">
    <source>
        <dbReference type="ARBA" id="ARBA00006405"/>
    </source>
</evidence>
<dbReference type="GO" id="GO:0005783">
    <property type="term" value="C:endoplasmic reticulum"/>
    <property type="evidence" value="ECO:0007669"/>
    <property type="project" value="UniProtKB-SubCell"/>
</dbReference>
<evidence type="ECO:0000256" key="10">
    <source>
        <dbReference type="ARBA" id="ARBA00024805"/>
    </source>
</evidence>
<proteinExistence type="inferred from homology"/>
<dbReference type="PANTHER" id="PTHR13266:SF1">
    <property type="entry name" value="PROTEASOME INHIBITOR PI31 SUBUNIT"/>
    <property type="match status" value="1"/>
</dbReference>
<evidence type="ECO:0000256" key="5">
    <source>
        <dbReference type="ARBA" id="ARBA00022490"/>
    </source>
</evidence>
<dbReference type="Pfam" id="PF08577">
    <property type="entry name" value="PI31_Prot_C"/>
    <property type="match status" value="1"/>
</dbReference>
<dbReference type="AlphaFoldDB" id="A0A5J5EPG3"/>
<keyword evidence="15" id="KW-1185">Reference proteome</keyword>
<dbReference type="Gene3D" id="3.40.1000.30">
    <property type="match status" value="1"/>
</dbReference>
<dbReference type="EMBL" id="VXIS01000167">
    <property type="protein sequence ID" value="KAA8899396.1"/>
    <property type="molecule type" value="Genomic_DNA"/>
</dbReference>
<evidence type="ECO:0000256" key="1">
    <source>
        <dbReference type="ARBA" id="ARBA00004240"/>
    </source>
</evidence>
<feature type="compositionally biased region" description="Basic and acidic residues" evidence="11">
    <location>
        <begin position="174"/>
        <end position="190"/>
    </location>
</feature>
<dbReference type="InterPro" id="IPR045128">
    <property type="entry name" value="PI31-like"/>
</dbReference>
<evidence type="ECO:0000259" key="13">
    <source>
        <dbReference type="Pfam" id="PF11566"/>
    </source>
</evidence>
<comment type="function">
    <text evidence="10">Plays an important role in control of proteasome function. Inhibits the hydrolysis of protein and peptide substrates by the 20S proteasome. Also inhibits the activation of the proteasome by the proteasome regulatory proteins PA700 and PA28.</text>
</comment>
<gene>
    <name evidence="14" type="ORF">FN846DRAFT_782380</name>
</gene>
<dbReference type="GO" id="GO:0000502">
    <property type="term" value="C:proteasome complex"/>
    <property type="evidence" value="ECO:0007669"/>
    <property type="project" value="UniProtKB-KW"/>
</dbReference>
<protein>
    <submittedName>
        <fullName evidence="14">PI31 proteasome regulator N-terminal-domain-containing protein</fullName>
    </submittedName>
</protein>
<feature type="region of interest" description="Disordered" evidence="11">
    <location>
        <begin position="315"/>
        <end position="376"/>
    </location>
</feature>
<evidence type="ECO:0000256" key="7">
    <source>
        <dbReference type="ARBA" id="ARBA00022824"/>
    </source>
</evidence>
<name>A0A5J5EPG3_9PEZI</name>
<evidence type="ECO:0000256" key="4">
    <source>
        <dbReference type="ARBA" id="ARBA00022481"/>
    </source>
</evidence>
<accession>A0A5J5EPG3</accession>
<feature type="compositionally biased region" description="Polar residues" evidence="11">
    <location>
        <begin position="366"/>
        <end position="376"/>
    </location>
</feature>
<dbReference type="Pfam" id="PF11566">
    <property type="entry name" value="PI31_Prot_N"/>
    <property type="match status" value="1"/>
</dbReference>
<keyword evidence="5" id="KW-0963">Cytoplasm</keyword>
<feature type="domain" description="PI31 proteasome regulator C-terminal" evidence="12">
    <location>
        <begin position="260"/>
        <end position="332"/>
    </location>
</feature>
<comment type="caution">
    <text evidence="14">The sequence shown here is derived from an EMBL/GenBank/DDBJ whole genome shotgun (WGS) entry which is preliminary data.</text>
</comment>
<dbReference type="InterPro" id="IPR013886">
    <property type="entry name" value="PI31_Prot_C"/>
</dbReference>
<dbReference type="InterPro" id="IPR021625">
    <property type="entry name" value="PI31_Prot_N"/>
</dbReference>
<keyword evidence="6" id="KW-0597">Phosphoprotein</keyword>
<sequence>MSEIPLSPPNVLRLVNASLPKGENDQPQLKHPQDALAAFVHACMLSAGFRLIGLSEDDRIGISPSPLPENWSSTNGSYGFRYSHPQSSMQYLIKVQRLGGKTVIMGLGLGDDKTASFEIDTKDFTSANFFPYSGDVEGQKKLEDAFISESRMKDLASLIKINILQKLIPGLHKPGYEEERGGEIQQREQPRQQPRPDAGHEPEPMVPRPYGGPYGNFPRGPPPIPAGGEPMPGFDDEYEILQGPRGGYPYPPGGRNPLSIGADDLNPPGLGPNPPLRGPFFGEGGGMSGNGGMGPMGGMHPTPEHPMFGGRGNGRIPDPRAPPGARYDPVGPGDEPMGGLRGPRGPGGPGGFGGPTGFSGGAPHNPFSQFGSGDFM</sequence>
<dbReference type="OrthoDB" id="68090at2759"/>
<dbReference type="GO" id="GO:0004866">
    <property type="term" value="F:endopeptidase inhibitor activity"/>
    <property type="evidence" value="ECO:0007669"/>
    <property type="project" value="InterPro"/>
</dbReference>
<feature type="compositionally biased region" description="Low complexity" evidence="11">
    <location>
        <begin position="208"/>
        <end position="218"/>
    </location>
</feature>
<keyword evidence="8 14" id="KW-0647">Proteasome</keyword>
<feature type="domain" description="PI31 proteasome regulator N-terminal" evidence="13">
    <location>
        <begin position="26"/>
        <end position="173"/>
    </location>
</feature>
<dbReference type="PANTHER" id="PTHR13266">
    <property type="entry name" value="PROTEASOME INHIBITOR"/>
    <property type="match status" value="1"/>
</dbReference>
<comment type="similarity">
    <text evidence="3">Belongs to the proteasome inhibitor PI31 family.</text>
</comment>
<keyword evidence="9" id="KW-0007">Acetylation</keyword>
<comment type="subcellular location">
    <subcellularLocation>
        <location evidence="2">Cytoplasm</location>
    </subcellularLocation>
    <subcellularLocation>
        <location evidence="1">Endoplasmic reticulum</location>
    </subcellularLocation>
</comment>
<dbReference type="Proteomes" id="UP000326924">
    <property type="component" value="Unassembled WGS sequence"/>
</dbReference>
<keyword evidence="4" id="KW-0488">Methylation</keyword>
<organism evidence="14 15">
    <name type="scientific">Sphaerosporella brunnea</name>
    <dbReference type="NCBI Taxonomy" id="1250544"/>
    <lineage>
        <taxon>Eukaryota</taxon>
        <taxon>Fungi</taxon>
        <taxon>Dikarya</taxon>
        <taxon>Ascomycota</taxon>
        <taxon>Pezizomycotina</taxon>
        <taxon>Pezizomycetes</taxon>
        <taxon>Pezizales</taxon>
        <taxon>Pyronemataceae</taxon>
        <taxon>Sphaerosporella</taxon>
    </lineage>
</organism>
<dbReference type="GO" id="GO:0070628">
    <property type="term" value="F:proteasome binding"/>
    <property type="evidence" value="ECO:0007669"/>
    <property type="project" value="InterPro"/>
</dbReference>
<evidence type="ECO:0000256" key="2">
    <source>
        <dbReference type="ARBA" id="ARBA00004496"/>
    </source>
</evidence>
<dbReference type="InParanoid" id="A0A5J5EPG3"/>
<evidence type="ECO:0000256" key="8">
    <source>
        <dbReference type="ARBA" id="ARBA00022942"/>
    </source>
</evidence>
<evidence type="ECO:0000313" key="15">
    <source>
        <dbReference type="Proteomes" id="UP000326924"/>
    </source>
</evidence>
<evidence type="ECO:0000313" key="14">
    <source>
        <dbReference type="EMBL" id="KAA8899396.1"/>
    </source>
</evidence>
<reference evidence="14 15" key="1">
    <citation type="submission" date="2019-09" db="EMBL/GenBank/DDBJ databases">
        <title>Draft genome of the ectomycorrhizal ascomycete Sphaerosporella brunnea.</title>
        <authorList>
            <consortium name="DOE Joint Genome Institute"/>
            <person name="Benucci G.M."/>
            <person name="Marozzi G."/>
            <person name="Antonielli L."/>
            <person name="Sanchez S."/>
            <person name="Marco P."/>
            <person name="Wang X."/>
            <person name="Falini L.B."/>
            <person name="Barry K."/>
            <person name="Haridas S."/>
            <person name="Lipzen A."/>
            <person name="Labutti K."/>
            <person name="Grigoriev I.V."/>
            <person name="Murat C."/>
            <person name="Martin F."/>
            <person name="Albertini E."/>
            <person name="Donnini D."/>
            <person name="Bonito G."/>
        </authorList>
    </citation>
    <scope>NUCLEOTIDE SEQUENCE [LARGE SCALE GENOMIC DNA]</scope>
    <source>
        <strain evidence="14 15">Sb_GMNB300</strain>
    </source>
</reference>
<feature type="compositionally biased region" description="Gly residues" evidence="11">
    <location>
        <begin position="339"/>
        <end position="360"/>
    </location>
</feature>
<keyword evidence="7" id="KW-0256">Endoplasmic reticulum</keyword>
<feature type="region of interest" description="Disordered" evidence="11">
    <location>
        <begin position="174"/>
        <end position="235"/>
    </location>
</feature>
<evidence type="ECO:0000259" key="12">
    <source>
        <dbReference type="Pfam" id="PF08577"/>
    </source>
</evidence>
<evidence type="ECO:0000256" key="9">
    <source>
        <dbReference type="ARBA" id="ARBA00022990"/>
    </source>
</evidence>
<evidence type="ECO:0000256" key="6">
    <source>
        <dbReference type="ARBA" id="ARBA00022553"/>
    </source>
</evidence>
<dbReference type="GO" id="GO:0043161">
    <property type="term" value="P:proteasome-mediated ubiquitin-dependent protein catabolic process"/>
    <property type="evidence" value="ECO:0007669"/>
    <property type="project" value="InterPro"/>
</dbReference>